<gene>
    <name evidence="2" type="ORF">CSSPJE1EN2_LOCUS25979</name>
</gene>
<comment type="caution">
    <text evidence="2">The sequence shown here is derived from an EMBL/GenBank/DDBJ whole genome shotgun (WGS) entry which is preliminary data.</text>
</comment>
<organism evidence="2 3">
    <name type="scientific">Sphagnum jensenii</name>
    <dbReference type="NCBI Taxonomy" id="128206"/>
    <lineage>
        <taxon>Eukaryota</taxon>
        <taxon>Viridiplantae</taxon>
        <taxon>Streptophyta</taxon>
        <taxon>Embryophyta</taxon>
        <taxon>Bryophyta</taxon>
        <taxon>Sphagnophytina</taxon>
        <taxon>Sphagnopsida</taxon>
        <taxon>Sphagnales</taxon>
        <taxon>Sphagnaceae</taxon>
        <taxon>Sphagnum</taxon>
    </lineage>
</organism>
<name>A0ABP0ZZ94_9BRYO</name>
<protein>
    <submittedName>
        <fullName evidence="2">Uncharacterized protein</fullName>
    </submittedName>
</protein>
<feature type="compositionally biased region" description="Acidic residues" evidence="1">
    <location>
        <begin position="136"/>
        <end position="152"/>
    </location>
</feature>
<keyword evidence="3" id="KW-1185">Reference proteome</keyword>
<sequence length="152" mass="17099">MWLAKLKAHLQPRDEPVTIKGTSGEKMTIPTGSEDIAPIKVCLLEQLEKKFFLKQLHATAAYLDPLQKNRLKDYGFTQELIDQGLVYLKDIMRKVGPPKPPAASMSSGMRERPLVVKKNLVKRPRTIFVHAGLSQDDSDEESEDDVEPAEES</sequence>
<feature type="region of interest" description="Disordered" evidence="1">
    <location>
        <begin position="130"/>
        <end position="152"/>
    </location>
</feature>
<reference evidence="2" key="1">
    <citation type="submission" date="2024-03" db="EMBL/GenBank/DDBJ databases">
        <authorList>
            <consortium name="ELIXIR-Norway"/>
            <consortium name="Elixir Norway"/>
        </authorList>
    </citation>
    <scope>NUCLEOTIDE SEQUENCE</scope>
</reference>
<evidence type="ECO:0000313" key="2">
    <source>
        <dbReference type="EMBL" id="CAK9856047.1"/>
    </source>
</evidence>
<accession>A0ABP0ZZ94</accession>
<dbReference type="Proteomes" id="UP001497522">
    <property type="component" value="Unassembled WGS sequence"/>
</dbReference>
<evidence type="ECO:0000313" key="3">
    <source>
        <dbReference type="Proteomes" id="UP001497522"/>
    </source>
</evidence>
<proteinExistence type="predicted"/>
<dbReference type="EMBL" id="CAXHBF010000384">
    <property type="protein sequence ID" value="CAK9856047.1"/>
    <property type="molecule type" value="Genomic_DNA"/>
</dbReference>
<evidence type="ECO:0000256" key="1">
    <source>
        <dbReference type="SAM" id="MobiDB-lite"/>
    </source>
</evidence>